<reference evidence="2 3" key="1">
    <citation type="submission" date="2016-11" db="EMBL/GenBank/DDBJ databases">
        <authorList>
            <person name="Jaros S."/>
            <person name="Januszkiewicz K."/>
            <person name="Wedrychowicz H."/>
        </authorList>
    </citation>
    <scope>NUCLEOTIDE SEQUENCE [LARGE SCALE GENOMIC DNA]</scope>
    <source>
        <strain evidence="2 3">DSM 21986</strain>
    </source>
</reference>
<feature type="region of interest" description="Disordered" evidence="1">
    <location>
        <begin position="58"/>
        <end position="79"/>
    </location>
</feature>
<accession>A0A1M5DJJ5</accession>
<dbReference type="Proteomes" id="UP000184041">
    <property type="component" value="Unassembled WGS sequence"/>
</dbReference>
<feature type="compositionally biased region" description="Low complexity" evidence="1">
    <location>
        <begin position="60"/>
        <end position="77"/>
    </location>
</feature>
<organism evidence="2 3">
    <name type="scientific">Fodinibius roseus</name>
    <dbReference type="NCBI Taxonomy" id="1194090"/>
    <lineage>
        <taxon>Bacteria</taxon>
        <taxon>Pseudomonadati</taxon>
        <taxon>Balneolota</taxon>
        <taxon>Balneolia</taxon>
        <taxon>Balneolales</taxon>
        <taxon>Balneolaceae</taxon>
        <taxon>Fodinibius</taxon>
    </lineage>
</organism>
<evidence type="ECO:0000313" key="3">
    <source>
        <dbReference type="Proteomes" id="UP000184041"/>
    </source>
</evidence>
<proteinExistence type="predicted"/>
<dbReference type="AlphaFoldDB" id="A0A1M5DJJ5"/>
<dbReference type="SUPFAM" id="SSF159245">
    <property type="entry name" value="AttH-like"/>
    <property type="match status" value="1"/>
</dbReference>
<dbReference type="EMBL" id="FQUS01000011">
    <property type="protein sequence ID" value="SHF67130.1"/>
    <property type="molecule type" value="Genomic_DNA"/>
</dbReference>
<dbReference type="CDD" id="cd21471">
    <property type="entry name" value="CrtC-like"/>
    <property type="match status" value="1"/>
</dbReference>
<dbReference type="RefSeq" id="WP_073064253.1">
    <property type="nucleotide sequence ID" value="NZ_FQUS01000011.1"/>
</dbReference>
<gene>
    <name evidence="2" type="ORF">SAMN05443144_111139</name>
</gene>
<keyword evidence="3" id="KW-1185">Reference proteome</keyword>
<name>A0A1M5DJJ5_9BACT</name>
<protein>
    <submittedName>
        <fullName evidence="2">Hydroxyneurosporene synthase</fullName>
    </submittedName>
</protein>
<dbReference type="STRING" id="1194090.SAMN05443144_111139"/>
<sequence>MNILSDPARDTRATGQPPGGYEWWYFDALSDDGRYSFVAIFYEGNPFSTRYIKALEEKTGPASPASSSTSTSSGPMPSEYPAVSISVYDQGEPVYYSFTEYDATDCIFSEERPLVEIGPHRMKGSRTGGQLLYSLSLNEELPSGDRLRAELTFDSPAVTDLFEDTEDHSPAGHHWNLVQPLADVSGTIEIGAAGKGAEDRTVAFRGEGYHDHNRGDEPMREEFTDWYWGRCHFDYATLVYYVMNGKGKDGPSQHQHQAWLIDPSGSKITARGNQIDVSDKSLSLFGLYSGRKLSMRGHDGTEMQVQQSRLLDNGPFYQRFLSDVFLSVPGSRVLESARGITEYICPGRIYGRVFWPLVNMRIRQAHAKPHWVQRSGRLYRWTW</sequence>
<evidence type="ECO:0000256" key="1">
    <source>
        <dbReference type="SAM" id="MobiDB-lite"/>
    </source>
</evidence>
<dbReference type="OrthoDB" id="5491608at2"/>
<evidence type="ECO:0000313" key="2">
    <source>
        <dbReference type="EMBL" id="SHF67130.1"/>
    </source>
</evidence>